<dbReference type="InterPro" id="IPR050187">
    <property type="entry name" value="Lipid_Phosphate_FormReg"/>
</dbReference>
<organism evidence="6 7">
    <name type="scientific">Aestuariirhabdus litorea</name>
    <dbReference type="NCBI Taxonomy" id="2528527"/>
    <lineage>
        <taxon>Bacteria</taxon>
        <taxon>Pseudomonadati</taxon>
        <taxon>Pseudomonadota</taxon>
        <taxon>Gammaproteobacteria</taxon>
        <taxon>Oceanospirillales</taxon>
        <taxon>Aestuariirhabdaceae</taxon>
        <taxon>Aestuariirhabdus</taxon>
    </lineage>
</organism>
<keyword evidence="3 6" id="KW-0418">Kinase</keyword>
<dbReference type="Pfam" id="PF00781">
    <property type="entry name" value="DAGK_cat"/>
    <property type="match status" value="1"/>
</dbReference>
<proteinExistence type="predicted"/>
<dbReference type="PANTHER" id="PTHR12358:SF106">
    <property type="entry name" value="LIPID KINASE YEGS"/>
    <property type="match status" value="1"/>
</dbReference>
<evidence type="ECO:0000259" key="5">
    <source>
        <dbReference type="PROSITE" id="PS50146"/>
    </source>
</evidence>
<protein>
    <submittedName>
        <fullName evidence="6">Diacylglycerol kinase family lipid kinase</fullName>
    </submittedName>
</protein>
<keyword evidence="7" id="KW-1185">Reference proteome</keyword>
<gene>
    <name evidence="6" type="ORF">D0544_16920</name>
</gene>
<evidence type="ECO:0000313" key="7">
    <source>
        <dbReference type="Proteomes" id="UP000280792"/>
    </source>
</evidence>
<dbReference type="Pfam" id="PF19279">
    <property type="entry name" value="YegS_C"/>
    <property type="match status" value="1"/>
</dbReference>
<dbReference type="AlphaFoldDB" id="A0A3P3VK12"/>
<evidence type="ECO:0000256" key="1">
    <source>
        <dbReference type="ARBA" id="ARBA00022679"/>
    </source>
</evidence>
<dbReference type="InterPro" id="IPR045540">
    <property type="entry name" value="YegS/DAGK_C"/>
</dbReference>
<keyword evidence="1" id="KW-0808">Transferase</keyword>
<dbReference type="GO" id="GO:0016301">
    <property type="term" value="F:kinase activity"/>
    <property type="evidence" value="ECO:0007669"/>
    <property type="project" value="UniProtKB-KW"/>
</dbReference>
<evidence type="ECO:0000313" key="6">
    <source>
        <dbReference type="EMBL" id="RRJ82228.1"/>
    </source>
</evidence>
<dbReference type="Gene3D" id="2.60.200.40">
    <property type="match status" value="1"/>
</dbReference>
<dbReference type="Proteomes" id="UP000280792">
    <property type="component" value="Unassembled WGS sequence"/>
</dbReference>
<reference evidence="6 7" key="1">
    <citation type="submission" date="2018-08" db="EMBL/GenBank/DDBJ databases">
        <authorList>
            <person name="Khan S.A."/>
        </authorList>
    </citation>
    <scope>NUCLEOTIDE SEQUENCE [LARGE SCALE GENOMIC DNA]</scope>
    <source>
        <strain evidence="6 7">GTF-13</strain>
    </source>
</reference>
<comment type="caution">
    <text evidence="6">The sequence shown here is derived from an EMBL/GenBank/DDBJ whole genome shotgun (WGS) entry which is preliminary data.</text>
</comment>
<dbReference type="GO" id="GO:0005524">
    <property type="term" value="F:ATP binding"/>
    <property type="evidence" value="ECO:0007669"/>
    <property type="project" value="UniProtKB-KW"/>
</dbReference>
<keyword evidence="2" id="KW-0547">Nucleotide-binding</keyword>
<dbReference type="PROSITE" id="PS50146">
    <property type="entry name" value="DAGK"/>
    <property type="match status" value="1"/>
</dbReference>
<evidence type="ECO:0000256" key="4">
    <source>
        <dbReference type="ARBA" id="ARBA00022840"/>
    </source>
</evidence>
<dbReference type="Gene3D" id="3.40.50.10330">
    <property type="entry name" value="Probable inorganic polyphosphate/atp-NAD kinase, domain 1"/>
    <property type="match status" value="1"/>
</dbReference>
<dbReference type="InterPro" id="IPR001206">
    <property type="entry name" value="Diacylglycerol_kinase_cat_dom"/>
</dbReference>
<evidence type="ECO:0000256" key="2">
    <source>
        <dbReference type="ARBA" id="ARBA00022741"/>
    </source>
</evidence>
<dbReference type="InterPro" id="IPR016064">
    <property type="entry name" value="NAD/diacylglycerol_kinase_sf"/>
</dbReference>
<dbReference type="GO" id="GO:0005886">
    <property type="term" value="C:plasma membrane"/>
    <property type="evidence" value="ECO:0007669"/>
    <property type="project" value="TreeGrafter"/>
</dbReference>
<dbReference type="PANTHER" id="PTHR12358">
    <property type="entry name" value="SPHINGOSINE KINASE"/>
    <property type="match status" value="1"/>
</dbReference>
<dbReference type="SUPFAM" id="SSF111331">
    <property type="entry name" value="NAD kinase/diacylglycerol kinase-like"/>
    <property type="match status" value="1"/>
</dbReference>
<sequence length="314" mass="34370">MQKSRASARLFCFWKGSIVLADYPHKRLLLVVNPTAGRRNQRLLDLTLAHLKVLGWLVERYETRAAGDACAYVESYTGTARLVVAAGGDGTVNEVINGLAARSDRLTLAIIPLGTTNVVARELGLPSSAKELARLMDQNHCQPCYWPRVNGRLFAFSVGVGFDAAVVRGVNLAVKRRWGKLAYGLAALAPWLCWRSRDYQVQVDGQPYRADSILVSNGRFYAGSFVIAERMRLQRPEVQVLLIQAASPLALMRVLLALPLGRFERMTTVRSLTARHLSVQGAGDESLQVDGDCEGALPLTLSVPAEPMPVICAD</sequence>
<reference evidence="6 7" key="2">
    <citation type="submission" date="2018-12" db="EMBL/GenBank/DDBJ databases">
        <title>Simiduia agarivorans gen. nov., sp. nov., a marine, agarolytic bacterium isolated from shallow coastal water from Keelung, Taiwan.</title>
        <authorList>
            <person name="Shieh W.Y."/>
        </authorList>
    </citation>
    <scope>NUCLEOTIDE SEQUENCE [LARGE SCALE GENOMIC DNA]</scope>
    <source>
        <strain evidence="6 7">GTF-13</strain>
    </source>
</reference>
<evidence type="ECO:0000256" key="3">
    <source>
        <dbReference type="ARBA" id="ARBA00022777"/>
    </source>
</evidence>
<dbReference type="SMART" id="SM00046">
    <property type="entry name" value="DAGKc"/>
    <property type="match status" value="1"/>
</dbReference>
<keyword evidence="4" id="KW-0067">ATP-binding</keyword>
<dbReference type="EMBL" id="QWEZ01000003">
    <property type="protein sequence ID" value="RRJ82228.1"/>
    <property type="molecule type" value="Genomic_DNA"/>
</dbReference>
<accession>A0A3P3VK12</accession>
<feature type="domain" description="DAGKc" evidence="5">
    <location>
        <begin position="23"/>
        <end position="153"/>
    </location>
</feature>
<name>A0A3P3VK12_9GAMM</name>
<dbReference type="InterPro" id="IPR017438">
    <property type="entry name" value="ATP-NAD_kinase_N"/>
</dbReference>